<dbReference type="Gene3D" id="1.10.287.470">
    <property type="entry name" value="Helix hairpin bin"/>
    <property type="match status" value="1"/>
</dbReference>
<dbReference type="EMBL" id="MTJN01000002">
    <property type="protein sequence ID" value="OOV09273.1"/>
    <property type="molecule type" value="Genomic_DNA"/>
</dbReference>
<dbReference type="Proteomes" id="UP000190750">
    <property type="component" value="Unassembled WGS sequence"/>
</dbReference>
<dbReference type="AlphaFoldDB" id="A0A1T1AZ46"/>
<dbReference type="InterPro" id="IPR058625">
    <property type="entry name" value="MdtA-like_BSH"/>
</dbReference>
<dbReference type="STRING" id="28066.RF819_18260"/>
<evidence type="ECO:0000313" key="4">
    <source>
        <dbReference type="EMBL" id="OOV09273.1"/>
    </source>
</evidence>
<keyword evidence="2" id="KW-0732">Signal</keyword>
<dbReference type="GO" id="GO:1990281">
    <property type="term" value="C:efflux pump complex"/>
    <property type="evidence" value="ECO:0007669"/>
    <property type="project" value="TreeGrafter"/>
</dbReference>
<dbReference type="InterPro" id="IPR006143">
    <property type="entry name" value="RND_pump_MFP"/>
</dbReference>
<proteinExistence type="inferred from homology"/>
<dbReference type="PROSITE" id="PS51257">
    <property type="entry name" value="PROKAR_LIPOPROTEIN"/>
    <property type="match status" value="1"/>
</dbReference>
<accession>A0A1T1AZ46</accession>
<organism evidence="4 5">
    <name type="scientific">Rhodoferax fermentans</name>
    <dbReference type="NCBI Taxonomy" id="28066"/>
    <lineage>
        <taxon>Bacteria</taxon>
        <taxon>Pseudomonadati</taxon>
        <taxon>Pseudomonadota</taxon>
        <taxon>Betaproteobacteria</taxon>
        <taxon>Burkholderiales</taxon>
        <taxon>Comamonadaceae</taxon>
        <taxon>Rhodoferax</taxon>
    </lineage>
</organism>
<evidence type="ECO:0000256" key="2">
    <source>
        <dbReference type="SAM" id="SignalP"/>
    </source>
</evidence>
<name>A0A1T1AZ46_RHOFE</name>
<feature type="chain" id="PRO_5012774966" description="Multidrug resistance protein MdtA-like barrel-sandwich hybrid domain-containing protein" evidence="2">
    <location>
        <begin position="26"/>
        <end position="364"/>
    </location>
</feature>
<evidence type="ECO:0000256" key="1">
    <source>
        <dbReference type="ARBA" id="ARBA00009477"/>
    </source>
</evidence>
<feature type="signal peptide" evidence="2">
    <location>
        <begin position="1"/>
        <end position="25"/>
    </location>
</feature>
<sequence>MFNPRRVERHAAWAAGALTLAAALAACSPNEPTAGADVSRPAYVATVRSASEASQTYVGDVRATRRADLSFGVTGLVSDVAVQVGDSVRQGQLLASLDNKPQQAQLAAASAELQRAQALAAEAYQRVERMRPAHQQDAASSTEWGAVQLELASAQAAVKAAQAQREQAAWALDKTQLRSPIDGVVALRNLERGQAAGPGAPVMAVDGRGRELVIHVPGKLRLKPGQTVQLQGLAGTLQSRVLHSAERLDAGGVRQVWLAVPDDAQVGSTWSVSVNISDPGKASAVLQIPLRAVVPDQGGDTGTALRLAKDGQTLEKLSLKLGQIQGDWLDVQESNSLRPGDRVVVAGALALRAGMKIQPVMAKP</sequence>
<evidence type="ECO:0000313" key="5">
    <source>
        <dbReference type="Proteomes" id="UP000190750"/>
    </source>
</evidence>
<protein>
    <recommendedName>
        <fullName evidence="3">Multidrug resistance protein MdtA-like barrel-sandwich hybrid domain-containing protein</fullName>
    </recommendedName>
</protein>
<dbReference type="Gene3D" id="2.40.420.20">
    <property type="match status" value="1"/>
</dbReference>
<dbReference type="GO" id="GO:0015562">
    <property type="term" value="F:efflux transmembrane transporter activity"/>
    <property type="evidence" value="ECO:0007669"/>
    <property type="project" value="TreeGrafter"/>
</dbReference>
<dbReference type="PANTHER" id="PTHR30469">
    <property type="entry name" value="MULTIDRUG RESISTANCE PROTEIN MDTA"/>
    <property type="match status" value="1"/>
</dbReference>
<dbReference type="NCBIfam" id="TIGR01730">
    <property type="entry name" value="RND_mfp"/>
    <property type="match status" value="1"/>
</dbReference>
<evidence type="ECO:0000259" key="3">
    <source>
        <dbReference type="Pfam" id="PF25917"/>
    </source>
</evidence>
<gene>
    <name evidence="4" type="ORF">RF819_18260</name>
</gene>
<reference evidence="4 5" key="1">
    <citation type="submission" date="2017-01" db="EMBL/GenBank/DDBJ databases">
        <title>Genome sequencing of Rhodoferax fermentans JCM 7819.</title>
        <authorList>
            <person name="Kim Y.J."/>
            <person name="Farh M.E.-A."/>
            <person name="Yang D.-C."/>
        </authorList>
    </citation>
    <scope>NUCLEOTIDE SEQUENCE [LARGE SCALE GENOMIC DNA]</scope>
    <source>
        <strain evidence="4 5">JCM 7819</strain>
    </source>
</reference>
<comment type="caution">
    <text evidence="4">The sequence shown here is derived from an EMBL/GenBank/DDBJ whole genome shotgun (WGS) entry which is preliminary data.</text>
</comment>
<dbReference type="Pfam" id="PF25917">
    <property type="entry name" value="BSH_RND"/>
    <property type="match status" value="1"/>
</dbReference>
<keyword evidence="5" id="KW-1185">Reference proteome</keyword>
<dbReference type="PANTHER" id="PTHR30469:SF15">
    <property type="entry name" value="HLYD FAMILY OF SECRETION PROTEINS"/>
    <property type="match status" value="1"/>
</dbReference>
<comment type="similarity">
    <text evidence="1">Belongs to the membrane fusion protein (MFP) (TC 8.A.1) family.</text>
</comment>
<dbReference type="SUPFAM" id="SSF111369">
    <property type="entry name" value="HlyD-like secretion proteins"/>
    <property type="match status" value="1"/>
</dbReference>
<dbReference type="Gene3D" id="2.40.50.100">
    <property type="match status" value="1"/>
</dbReference>
<feature type="domain" description="Multidrug resistance protein MdtA-like barrel-sandwich hybrid" evidence="3">
    <location>
        <begin position="67"/>
        <end position="199"/>
    </location>
</feature>